<dbReference type="AlphaFoldDB" id="A0A6A6RP41"/>
<dbReference type="PANTHER" id="PTHR43399:SF4">
    <property type="entry name" value="CELL WALL-ASSOCIATED PROTEASE"/>
    <property type="match status" value="1"/>
</dbReference>
<keyword evidence="4 5" id="KW-0720">Serine protease</keyword>
<comment type="similarity">
    <text evidence="1 5">Belongs to the peptidase S8 family.</text>
</comment>
<organism evidence="8 9">
    <name type="scientific">Massarina eburnea CBS 473.64</name>
    <dbReference type="NCBI Taxonomy" id="1395130"/>
    <lineage>
        <taxon>Eukaryota</taxon>
        <taxon>Fungi</taxon>
        <taxon>Dikarya</taxon>
        <taxon>Ascomycota</taxon>
        <taxon>Pezizomycotina</taxon>
        <taxon>Dothideomycetes</taxon>
        <taxon>Pleosporomycetidae</taxon>
        <taxon>Pleosporales</taxon>
        <taxon>Massarineae</taxon>
        <taxon>Massarinaceae</taxon>
        <taxon>Massarina</taxon>
    </lineage>
</organism>
<dbReference type="InterPro" id="IPR015500">
    <property type="entry name" value="Peptidase_S8_subtilisin-rel"/>
</dbReference>
<dbReference type="SUPFAM" id="SSF52743">
    <property type="entry name" value="Subtilisin-like"/>
    <property type="match status" value="1"/>
</dbReference>
<dbReference type="PROSITE" id="PS00138">
    <property type="entry name" value="SUBTILASE_SER"/>
    <property type="match status" value="1"/>
</dbReference>
<dbReference type="Gene3D" id="3.40.50.200">
    <property type="entry name" value="Peptidase S8/S53 domain"/>
    <property type="match status" value="2"/>
</dbReference>
<dbReference type="EMBL" id="MU006794">
    <property type="protein sequence ID" value="KAF2637319.1"/>
    <property type="molecule type" value="Genomic_DNA"/>
</dbReference>
<feature type="domain" description="Peptidase S8/S53" evidence="7">
    <location>
        <begin position="107"/>
        <end position="164"/>
    </location>
</feature>
<keyword evidence="2 5" id="KW-0645">Protease</keyword>
<dbReference type="PANTHER" id="PTHR43399">
    <property type="entry name" value="SUBTILISIN-RELATED"/>
    <property type="match status" value="1"/>
</dbReference>
<evidence type="ECO:0000256" key="6">
    <source>
        <dbReference type="SAM" id="MobiDB-lite"/>
    </source>
</evidence>
<dbReference type="Pfam" id="PF00082">
    <property type="entry name" value="Peptidase_S8"/>
    <property type="match status" value="1"/>
</dbReference>
<dbReference type="InterPro" id="IPR023827">
    <property type="entry name" value="Peptidase_S8_Asp-AS"/>
</dbReference>
<dbReference type="PRINTS" id="PR00723">
    <property type="entry name" value="SUBTILISIN"/>
</dbReference>
<gene>
    <name evidence="8" type="ORF">P280DRAFT_531116</name>
</gene>
<reference evidence="8" key="1">
    <citation type="journal article" date="2020" name="Stud. Mycol.">
        <title>101 Dothideomycetes genomes: a test case for predicting lifestyles and emergence of pathogens.</title>
        <authorList>
            <person name="Haridas S."/>
            <person name="Albert R."/>
            <person name="Binder M."/>
            <person name="Bloem J."/>
            <person name="Labutti K."/>
            <person name="Salamov A."/>
            <person name="Andreopoulos B."/>
            <person name="Baker S."/>
            <person name="Barry K."/>
            <person name="Bills G."/>
            <person name="Bluhm B."/>
            <person name="Cannon C."/>
            <person name="Castanera R."/>
            <person name="Culley D."/>
            <person name="Daum C."/>
            <person name="Ezra D."/>
            <person name="Gonzalez J."/>
            <person name="Henrissat B."/>
            <person name="Kuo A."/>
            <person name="Liang C."/>
            <person name="Lipzen A."/>
            <person name="Lutzoni F."/>
            <person name="Magnuson J."/>
            <person name="Mondo S."/>
            <person name="Nolan M."/>
            <person name="Ohm R."/>
            <person name="Pangilinan J."/>
            <person name="Park H.-J."/>
            <person name="Ramirez L."/>
            <person name="Alfaro M."/>
            <person name="Sun H."/>
            <person name="Tritt A."/>
            <person name="Yoshinaga Y."/>
            <person name="Zwiers L.-H."/>
            <person name="Turgeon B."/>
            <person name="Goodwin S."/>
            <person name="Spatafora J."/>
            <person name="Crous P."/>
            <person name="Grigoriev I."/>
        </authorList>
    </citation>
    <scope>NUCLEOTIDE SEQUENCE</scope>
    <source>
        <strain evidence="8">CBS 473.64</strain>
    </source>
</reference>
<sequence>MSAIGFQKKDESFSKEIVGGERGDSGRVYSTIGEPAPSRMVEFDRRDSLGSSEVFNHSPFTFAFDKASHKDMEPTERNSQSDVWLYEYIKFMKSIDKHSSGTNQEPIRVAILDTGIDATHPAVKRKWHRQEFIDGGYRNFVPDGDQPTSPRDDHGHWTHCAGHFLFYAPRVQLYIACVTASNEYCRTNKDYAKNIAEHTRPEHFSCFPDFGEGDYRSSDASIVKGRVGKHKYISGTSMATPLAAALAATILAFARTHKLELLPGLDEPTLLERVLQAMGKREGEYLSINPWTGIISGRREHTTPLSARLHSYCKFQPLEPTFFSPTQAFIDQSIQNLAAAQTLNKKIVGNALYIIAGLKIAHGASYTRASSNTVSASAIARADTSTLTGVPFTAGLQVGVEKKGCEREVVGHCTDFVWAIRTRKIRLSFWDGRAKVEDVYGGDLHGVEGNNDFDFSGIGDSDEDEDDGEKEVEKGEIELSDLGL</sequence>
<evidence type="ECO:0000256" key="3">
    <source>
        <dbReference type="ARBA" id="ARBA00022801"/>
    </source>
</evidence>
<protein>
    <recommendedName>
        <fullName evidence="7">Peptidase S8/S53 domain-containing protein</fullName>
    </recommendedName>
</protein>
<accession>A0A6A6RP41</accession>
<dbReference type="Proteomes" id="UP000799753">
    <property type="component" value="Unassembled WGS sequence"/>
</dbReference>
<dbReference type="OrthoDB" id="4500473at2759"/>
<dbReference type="PROSITE" id="PS00136">
    <property type="entry name" value="SUBTILASE_ASP"/>
    <property type="match status" value="1"/>
</dbReference>
<feature type="region of interest" description="Disordered" evidence="6">
    <location>
        <begin position="452"/>
        <end position="484"/>
    </location>
</feature>
<evidence type="ECO:0000256" key="1">
    <source>
        <dbReference type="ARBA" id="ARBA00011073"/>
    </source>
</evidence>
<evidence type="ECO:0000313" key="9">
    <source>
        <dbReference type="Proteomes" id="UP000799753"/>
    </source>
</evidence>
<evidence type="ECO:0000256" key="2">
    <source>
        <dbReference type="ARBA" id="ARBA00022670"/>
    </source>
</evidence>
<evidence type="ECO:0000256" key="4">
    <source>
        <dbReference type="ARBA" id="ARBA00022825"/>
    </source>
</evidence>
<name>A0A6A6RP41_9PLEO</name>
<keyword evidence="9" id="KW-1185">Reference proteome</keyword>
<dbReference type="InterPro" id="IPR036852">
    <property type="entry name" value="Peptidase_S8/S53_dom_sf"/>
</dbReference>
<dbReference type="GO" id="GO:0006508">
    <property type="term" value="P:proteolysis"/>
    <property type="evidence" value="ECO:0007669"/>
    <property type="project" value="UniProtKB-KW"/>
</dbReference>
<keyword evidence="3 5" id="KW-0378">Hydrolase</keyword>
<proteinExistence type="inferred from homology"/>
<feature type="compositionally biased region" description="Acidic residues" evidence="6">
    <location>
        <begin position="460"/>
        <end position="470"/>
    </location>
</feature>
<evidence type="ECO:0000256" key="5">
    <source>
        <dbReference type="RuleBase" id="RU003355"/>
    </source>
</evidence>
<evidence type="ECO:0000313" key="8">
    <source>
        <dbReference type="EMBL" id="KAF2637319.1"/>
    </source>
</evidence>
<dbReference type="InterPro" id="IPR023828">
    <property type="entry name" value="Peptidase_S8_Ser-AS"/>
</dbReference>
<dbReference type="InterPro" id="IPR051048">
    <property type="entry name" value="Peptidase_S8/S53_subtilisin"/>
</dbReference>
<dbReference type="GO" id="GO:0004252">
    <property type="term" value="F:serine-type endopeptidase activity"/>
    <property type="evidence" value="ECO:0007669"/>
    <property type="project" value="InterPro"/>
</dbReference>
<dbReference type="InterPro" id="IPR000209">
    <property type="entry name" value="Peptidase_S8/S53_dom"/>
</dbReference>
<evidence type="ECO:0000259" key="7">
    <source>
        <dbReference type="Pfam" id="PF00082"/>
    </source>
</evidence>